<name>A0A6A6SUU6_9PLEO</name>
<protein>
    <recommendedName>
        <fullName evidence="5">DOP1 N-terminal domain-containing protein</fullName>
    </recommendedName>
</protein>
<evidence type="ECO:0000256" key="3">
    <source>
        <dbReference type="ARBA" id="ARBA00046326"/>
    </source>
</evidence>
<dbReference type="Pfam" id="PF04118">
    <property type="entry name" value="Dopey_N"/>
    <property type="match status" value="1"/>
</dbReference>
<evidence type="ECO:0000256" key="1">
    <source>
        <dbReference type="ARBA" id="ARBA00022448"/>
    </source>
</evidence>
<feature type="domain" description="DOP1 N-terminal" evidence="5">
    <location>
        <begin position="39"/>
        <end position="128"/>
    </location>
</feature>
<dbReference type="GO" id="GO:0005829">
    <property type="term" value="C:cytosol"/>
    <property type="evidence" value="ECO:0007669"/>
    <property type="project" value="GOC"/>
</dbReference>
<gene>
    <name evidence="6" type="ORF">K491DRAFT_119162</name>
</gene>
<feature type="compositionally biased region" description="Polar residues" evidence="4">
    <location>
        <begin position="1"/>
        <end position="12"/>
    </location>
</feature>
<feature type="compositionally biased region" description="Low complexity" evidence="4">
    <location>
        <begin position="13"/>
        <end position="25"/>
    </location>
</feature>
<dbReference type="AlphaFoldDB" id="A0A6A6SUU6"/>
<evidence type="ECO:0000256" key="4">
    <source>
        <dbReference type="SAM" id="MobiDB-lite"/>
    </source>
</evidence>
<dbReference type="GO" id="GO:0006895">
    <property type="term" value="P:Golgi to endosome transport"/>
    <property type="evidence" value="ECO:0007669"/>
    <property type="project" value="InterPro"/>
</dbReference>
<accession>A0A6A6SUU6</accession>
<dbReference type="PANTHER" id="PTHR14042:SF24">
    <property type="entry name" value="PROTEIN DOPEY-1 HOMOLOG"/>
    <property type="match status" value="1"/>
</dbReference>
<dbReference type="Proteomes" id="UP000799324">
    <property type="component" value="Unassembled WGS sequence"/>
</dbReference>
<keyword evidence="7" id="KW-1185">Reference proteome</keyword>
<keyword evidence="2" id="KW-0653">Protein transport</keyword>
<evidence type="ECO:0000259" key="5">
    <source>
        <dbReference type="Pfam" id="PF04118"/>
    </source>
</evidence>
<sequence length="149" mass="16343">MSLDPSANLQIFSPTGSGRSSPSPRAVRTNTEEALVKKDKTFRRYASGVERALALWDAAQQEWADYISFLGRLLKAIQAHPTENPVIPHSDAVALRLSQCLNPSLPSGVHQKALEVYGYIFSIIGVRQTAILTAQGANDCFRKTLFLVT</sequence>
<evidence type="ECO:0000313" key="6">
    <source>
        <dbReference type="EMBL" id="KAF2650751.1"/>
    </source>
</evidence>
<dbReference type="InterPro" id="IPR040314">
    <property type="entry name" value="DOP1"/>
</dbReference>
<dbReference type="OrthoDB" id="297643at2759"/>
<organism evidence="6 7">
    <name type="scientific">Lophiostoma macrostomum CBS 122681</name>
    <dbReference type="NCBI Taxonomy" id="1314788"/>
    <lineage>
        <taxon>Eukaryota</taxon>
        <taxon>Fungi</taxon>
        <taxon>Dikarya</taxon>
        <taxon>Ascomycota</taxon>
        <taxon>Pezizomycotina</taxon>
        <taxon>Dothideomycetes</taxon>
        <taxon>Pleosporomycetidae</taxon>
        <taxon>Pleosporales</taxon>
        <taxon>Lophiostomataceae</taxon>
        <taxon>Lophiostoma</taxon>
    </lineage>
</organism>
<dbReference type="GO" id="GO:0005802">
    <property type="term" value="C:trans-Golgi network"/>
    <property type="evidence" value="ECO:0007669"/>
    <property type="project" value="TreeGrafter"/>
</dbReference>
<proteinExistence type="inferred from homology"/>
<comment type="similarity">
    <text evidence="3">Belongs to the DOP1 family.</text>
</comment>
<dbReference type="PANTHER" id="PTHR14042">
    <property type="entry name" value="DOPEY-RELATED"/>
    <property type="match status" value="1"/>
</dbReference>
<feature type="region of interest" description="Disordered" evidence="4">
    <location>
        <begin position="1"/>
        <end position="31"/>
    </location>
</feature>
<dbReference type="InterPro" id="IPR007249">
    <property type="entry name" value="DOP1_N"/>
</dbReference>
<reference evidence="6" key="1">
    <citation type="journal article" date="2020" name="Stud. Mycol.">
        <title>101 Dothideomycetes genomes: a test case for predicting lifestyles and emergence of pathogens.</title>
        <authorList>
            <person name="Haridas S."/>
            <person name="Albert R."/>
            <person name="Binder M."/>
            <person name="Bloem J."/>
            <person name="Labutti K."/>
            <person name="Salamov A."/>
            <person name="Andreopoulos B."/>
            <person name="Baker S."/>
            <person name="Barry K."/>
            <person name="Bills G."/>
            <person name="Bluhm B."/>
            <person name="Cannon C."/>
            <person name="Castanera R."/>
            <person name="Culley D."/>
            <person name="Daum C."/>
            <person name="Ezra D."/>
            <person name="Gonzalez J."/>
            <person name="Henrissat B."/>
            <person name="Kuo A."/>
            <person name="Liang C."/>
            <person name="Lipzen A."/>
            <person name="Lutzoni F."/>
            <person name="Magnuson J."/>
            <person name="Mondo S."/>
            <person name="Nolan M."/>
            <person name="Ohm R."/>
            <person name="Pangilinan J."/>
            <person name="Park H.-J."/>
            <person name="Ramirez L."/>
            <person name="Alfaro M."/>
            <person name="Sun H."/>
            <person name="Tritt A."/>
            <person name="Yoshinaga Y."/>
            <person name="Zwiers L.-H."/>
            <person name="Turgeon B."/>
            <person name="Goodwin S."/>
            <person name="Spatafora J."/>
            <person name="Crous P."/>
            <person name="Grigoriev I."/>
        </authorList>
    </citation>
    <scope>NUCLEOTIDE SEQUENCE</scope>
    <source>
        <strain evidence="6">CBS 122681</strain>
    </source>
</reference>
<dbReference type="EMBL" id="MU004445">
    <property type="protein sequence ID" value="KAF2650751.1"/>
    <property type="molecule type" value="Genomic_DNA"/>
</dbReference>
<evidence type="ECO:0000256" key="2">
    <source>
        <dbReference type="ARBA" id="ARBA00022927"/>
    </source>
</evidence>
<keyword evidence="1" id="KW-0813">Transport</keyword>
<dbReference type="GO" id="GO:0015031">
    <property type="term" value="P:protein transport"/>
    <property type="evidence" value="ECO:0007669"/>
    <property type="project" value="UniProtKB-KW"/>
</dbReference>
<evidence type="ECO:0000313" key="7">
    <source>
        <dbReference type="Proteomes" id="UP000799324"/>
    </source>
</evidence>
<dbReference type="GO" id="GO:0005768">
    <property type="term" value="C:endosome"/>
    <property type="evidence" value="ECO:0007669"/>
    <property type="project" value="TreeGrafter"/>
</dbReference>